<dbReference type="InterPro" id="IPR015813">
    <property type="entry name" value="Pyrv/PenolPyrv_kinase-like_dom"/>
</dbReference>
<evidence type="ECO:0000313" key="5">
    <source>
        <dbReference type="EMBL" id="SVA52786.1"/>
    </source>
</evidence>
<dbReference type="GO" id="GO:0016832">
    <property type="term" value="F:aldehyde-lyase activity"/>
    <property type="evidence" value="ECO:0007669"/>
    <property type="project" value="TreeGrafter"/>
</dbReference>
<keyword evidence="2" id="KW-0479">Metal-binding</keyword>
<evidence type="ECO:0000256" key="1">
    <source>
        <dbReference type="ARBA" id="ARBA00005568"/>
    </source>
</evidence>
<dbReference type="GO" id="GO:0046872">
    <property type="term" value="F:metal ion binding"/>
    <property type="evidence" value="ECO:0007669"/>
    <property type="project" value="UniProtKB-KW"/>
</dbReference>
<evidence type="ECO:0000259" key="4">
    <source>
        <dbReference type="Pfam" id="PF03328"/>
    </source>
</evidence>
<dbReference type="EMBL" id="UINC01012035">
    <property type="protein sequence ID" value="SVA52786.1"/>
    <property type="molecule type" value="Genomic_DNA"/>
</dbReference>
<sequence length="257" mass="27577">MRPNPMKAKLAVGESVYGTMIFEFLSPGLPRIVANSGAEFILYDLEHSGFSIEQMKTQFALCAAVGLVPLARPPGKAYHITARMLDVGAFGLLYQMVGSADEARELVSWTRYPPAGVRGAIFSGAHDDYTSGDTAEKAAAAMERTLVCALIETKAGLDNVEQIMAVDGIDVAHLGHFDLSLSLGIPGQFDHPDLQRGIDKIVEAAEKNGKSAGAMMPNLEWGLDLKNRGYRMISYSQDMALLGEALTEGLVALKGTN</sequence>
<proteinExistence type="inferred from homology"/>
<dbReference type="PANTHER" id="PTHR30502">
    <property type="entry name" value="2-KETO-3-DEOXY-L-RHAMNONATE ALDOLASE"/>
    <property type="match status" value="1"/>
</dbReference>
<dbReference type="InterPro" id="IPR040442">
    <property type="entry name" value="Pyrv_kinase-like_dom_sf"/>
</dbReference>
<reference evidence="5" key="1">
    <citation type="submission" date="2018-05" db="EMBL/GenBank/DDBJ databases">
        <authorList>
            <person name="Lanie J.A."/>
            <person name="Ng W.-L."/>
            <person name="Kazmierczak K.M."/>
            <person name="Andrzejewski T.M."/>
            <person name="Davidsen T.M."/>
            <person name="Wayne K.J."/>
            <person name="Tettelin H."/>
            <person name="Glass J.I."/>
            <person name="Rusch D."/>
            <person name="Podicherti R."/>
            <person name="Tsui H.-C.T."/>
            <person name="Winkler M.E."/>
        </authorList>
    </citation>
    <scope>NUCLEOTIDE SEQUENCE</scope>
</reference>
<dbReference type="Gene3D" id="3.20.20.60">
    <property type="entry name" value="Phosphoenolpyruvate-binding domains"/>
    <property type="match status" value="1"/>
</dbReference>
<organism evidence="5">
    <name type="scientific">marine metagenome</name>
    <dbReference type="NCBI Taxonomy" id="408172"/>
    <lineage>
        <taxon>unclassified sequences</taxon>
        <taxon>metagenomes</taxon>
        <taxon>ecological metagenomes</taxon>
    </lineage>
</organism>
<dbReference type="InterPro" id="IPR005000">
    <property type="entry name" value="Aldolase/citrate-lyase_domain"/>
</dbReference>
<evidence type="ECO:0000256" key="3">
    <source>
        <dbReference type="ARBA" id="ARBA00023239"/>
    </source>
</evidence>
<evidence type="ECO:0000256" key="2">
    <source>
        <dbReference type="ARBA" id="ARBA00022723"/>
    </source>
</evidence>
<dbReference type="Pfam" id="PF03328">
    <property type="entry name" value="HpcH_HpaI"/>
    <property type="match status" value="1"/>
</dbReference>
<feature type="domain" description="HpcH/HpaI aldolase/citrate lyase" evidence="4">
    <location>
        <begin position="29"/>
        <end position="210"/>
    </location>
</feature>
<dbReference type="PANTHER" id="PTHR30502:SF0">
    <property type="entry name" value="PHOSPHOENOLPYRUVATE CARBOXYLASE FAMILY PROTEIN"/>
    <property type="match status" value="1"/>
</dbReference>
<dbReference type="AlphaFoldDB" id="A0A381WJU6"/>
<accession>A0A381WJU6</accession>
<protein>
    <recommendedName>
        <fullName evidence="4">HpcH/HpaI aldolase/citrate lyase domain-containing protein</fullName>
    </recommendedName>
</protein>
<dbReference type="GO" id="GO:0005737">
    <property type="term" value="C:cytoplasm"/>
    <property type="evidence" value="ECO:0007669"/>
    <property type="project" value="TreeGrafter"/>
</dbReference>
<dbReference type="InterPro" id="IPR050251">
    <property type="entry name" value="HpcH-HpaI_aldolase"/>
</dbReference>
<comment type="similarity">
    <text evidence="1">Belongs to the HpcH/HpaI aldolase family.</text>
</comment>
<keyword evidence="3" id="KW-0456">Lyase</keyword>
<gene>
    <name evidence="5" type="ORF">METZ01_LOCUS105640</name>
</gene>
<dbReference type="SUPFAM" id="SSF51621">
    <property type="entry name" value="Phosphoenolpyruvate/pyruvate domain"/>
    <property type="match status" value="1"/>
</dbReference>
<name>A0A381WJU6_9ZZZZ</name>